<protein>
    <submittedName>
        <fullName evidence="2">Uncharacterized protein</fullName>
    </submittedName>
</protein>
<dbReference type="AlphaFoldDB" id="A0A5C1QH53"/>
<accession>A0A5C1QH53</accession>
<keyword evidence="3" id="KW-1185">Reference proteome</keyword>
<reference evidence="2 3" key="1">
    <citation type="submission" date="2019-02" db="EMBL/GenBank/DDBJ databases">
        <authorList>
            <person name="Fomenkov A."/>
            <person name="Dubinina G."/>
            <person name="Grabovich M."/>
            <person name="Vincze T."/>
            <person name="Roberts R.J."/>
        </authorList>
    </citation>
    <scope>NUCLEOTIDE SEQUENCE [LARGE SCALE GENOMIC DNA]</scope>
    <source>
        <strain evidence="2 3">P</strain>
        <plasmid evidence="3">pspe</plasmid>
    </source>
</reference>
<geneLocation type="plasmid" evidence="3">
    <name>pspe</name>
</geneLocation>
<dbReference type="KEGG" id="sper:EW093_17055"/>
<gene>
    <name evidence="2" type="ORF">EW093_17055</name>
</gene>
<keyword evidence="1" id="KW-0812">Transmembrane</keyword>
<dbReference type="EMBL" id="CP035808">
    <property type="protein sequence ID" value="QEN06419.1"/>
    <property type="molecule type" value="Genomic_DNA"/>
</dbReference>
<evidence type="ECO:0000256" key="1">
    <source>
        <dbReference type="SAM" id="Phobius"/>
    </source>
</evidence>
<dbReference type="RefSeq" id="WP_149569645.1">
    <property type="nucleotide sequence ID" value="NZ_CP035808.1"/>
</dbReference>
<evidence type="ECO:0000313" key="2">
    <source>
        <dbReference type="EMBL" id="QEN06419.1"/>
    </source>
</evidence>
<evidence type="ECO:0000313" key="3">
    <source>
        <dbReference type="Proteomes" id="UP000323824"/>
    </source>
</evidence>
<keyword evidence="2" id="KW-0614">Plasmid</keyword>
<sequence>MFEKLKKTHTLQDWVVNKIVILRTPYNPRYYYLLFLIIFFSGNCLIFSDTNYKNLPEYKKLKLNDYILITGYLPEFSYNILENSFSLQISLNAIISNSLALYENQLNKDIFKNKYLKEISDKSESEKKHLASEKKLSEEQTQKIHNEIISIEQEIFSLEALIVHQKQLADICLEIYNYHDKEFQDGVISTIEFLKYKKDYLSVVFKYEELVYSKGVLENEKRSKRSQIPNSI</sequence>
<reference evidence="2 3" key="2">
    <citation type="submission" date="2019-09" db="EMBL/GenBank/DDBJ databases">
        <title>Complete Genome Sequence and Methylome Analysis of free living Spirochaetas.</title>
        <authorList>
            <person name="Leshcheva N."/>
            <person name="Mikheeva N."/>
        </authorList>
    </citation>
    <scope>NUCLEOTIDE SEQUENCE [LARGE SCALE GENOMIC DNA]</scope>
    <source>
        <strain evidence="2 3">P</strain>
        <plasmid evidence="3">pspe</plasmid>
    </source>
</reference>
<name>A0A5C1QH53_9SPIO</name>
<organism evidence="2 3">
    <name type="scientific">Thiospirochaeta perfilievii</name>
    <dbReference type="NCBI Taxonomy" id="252967"/>
    <lineage>
        <taxon>Bacteria</taxon>
        <taxon>Pseudomonadati</taxon>
        <taxon>Spirochaetota</taxon>
        <taxon>Spirochaetia</taxon>
        <taxon>Spirochaetales</taxon>
        <taxon>Spirochaetaceae</taxon>
        <taxon>Thiospirochaeta</taxon>
    </lineage>
</organism>
<feature type="transmembrane region" description="Helical" evidence="1">
    <location>
        <begin position="30"/>
        <end position="52"/>
    </location>
</feature>
<keyword evidence="1" id="KW-0472">Membrane</keyword>
<dbReference type="Proteomes" id="UP000323824">
    <property type="component" value="Plasmid pSpe"/>
</dbReference>
<keyword evidence="1" id="KW-1133">Transmembrane helix</keyword>
<proteinExistence type="predicted"/>